<feature type="domain" description="DUF7907" evidence="2">
    <location>
        <begin position="23"/>
        <end position="163"/>
    </location>
</feature>
<feature type="signal peptide" evidence="1">
    <location>
        <begin position="1"/>
        <end position="18"/>
    </location>
</feature>
<sequence>MKFVTSLALLATAIAVSASPVQKIFNLVTSGASDASNNGLYLSTEHVDPLNSKAVFREKTDAADFYVVNGTVRYDAPNGAPFAIALVSGEGLQGDVEISVSPTTGSEGFSLTSEKELQTSNKDFGGWLVCAGDDDLQGLFYENSSAGDDVPERCDAVQLDVVYKTSS</sequence>
<accession>A0A9X0BAF0</accession>
<dbReference type="EMBL" id="JAPZBU010000006">
    <property type="protein sequence ID" value="KAJ5397771.1"/>
    <property type="molecule type" value="Genomic_DNA"/>
</dbReference>
<name>A0A9X0BAF0_9EURO</name>
<reference evidence="3" key="1">
    <citation type="submission" date="2022-12" db="EMBL/GenBank/DDBJ databases">
        <authorList>
            <person name="Petersen C."/>
        </authorList>
    </citation>
    <scope>NUCLEOTIDE SEQUENCE</scope>
    <source>
        <strain evidence="3">IBT 29677</strain>
    </source>
</reference>
<keyword evidence="4" id="KW-1185">Reference proteome</keyword>
<dbReference type="Proteomes" id="UP001147747">
    <property type="component" value="Unassembled WGS sequence"/>
</dbReference>
<gene>
    <name evidence="3" type="ORF">N7509_005884</name>
</gene>
<keyword evidence="1" id="KW-0732">Signal</keyword>
<dbReference type="GeneID" id="81369501"/>
<dbReference type="OrthoDB" id="4351149at2759"/>
<evidence type="ECO:0000259" key="2">
    <source>
        <dbReference type="Pfam" id="PF25484"/>
    </source>
</evidence>
<evidence type="ECO:0000313" key="3">
    <source>
        <dbReference type="EMBL" id="KAJ5397771.1"/>
    </source>
</evidence>
<dbReference type="Pfam" id="PF25484">
    <property type="entry name" value="DUF7907"/>
    <property type="match status" value="1"/>
</dbReference>
<dbReference type="AlphaFoldDB" id="A0A9X0BAF0"/>
<dbReference type="InterPro" id="IPR057229">
    <property type="entry name" value="DUF7907"/>
</dbReference>
<evidence type="ECO:0000313" key="4">
    <source>
        <dbReference type="Proteomes" id="UP001147747"/>
    </source>
</evidence>
<dbReference type="RefSeq" id="XP_056489823.1">
    <property type="nucleotide sequence ID" value="XM_056630521.1"/>
</dbReference>
<feature type="chain" id="PRO_5040928956" description="DUF7907 domain-containing protein" evidence="1">
    <location>
        <begin position="19"/>
        <end position="167"/>
    </location>
</feature>
<reference evidence="3" key="2">
    <citation type="journal article" date="2023" name="IMA Fungus">
        <title>Comparative genomic study of the Penicillium genus elucidates a diverse pangenome and 15 lateral gene transfer events.</title>
        <authorList>
            <person name="Petersen C."/>
            <person name="Sorensen T."/>
            <person name="Nielsen M.R."/>
            <person name="Sondergaard T.E."/>
            <person name="Sorensen J.L."/>
            <person name="Fitzpatrick D.A."/>
            <person name="Frisvad J.C."/>
            <person name="Nielsen K.L."/>
        </authorList>
    </citation>
    <scope>NUCLEOTIDE SEQUENCE</scope>
    <source>
        <strain evidence="3">IBT 29677</strain>
    </source>
</reference>
<evidence type="ECO:0000256" key="1">
    <source>
        <dbReference type="SAM" id="SignalP"/>
    </source>
</evidence>
<comment type="caution">
    <text evidence="3">The sequence shown here is derived from an EMBL/GenBank/DDBJ whole genome shotgun (WGS) entry which is preliminary data.</text>
</comment>
<protein>
    <recommendedName>
        <fullName evidence="2">DUF7907 domain-containing protein</fullName>
    </recommendedName>
</protein>
<organism evidence="3 4">
    <name type="scientific">Penicillium cosmopolitanum</name>
    <dbReference type="NCBI Taxonomy" id="1131564"/>
    <lineage>
        <taxon>Eukaryota</taxon>
        <taxon>Fungi</taxon>
        <taxon>Dikarya</taxon>
        <taxon>Ascomycota</taxon>
        <taxon>Pezizomycotina</taxon>
        <taxon>Eurotiomycetes</taxon>
        <taxon>Eurotiomycetidae</taxon>
        <taxon>Eurotiales</taxon>
        <taxon>Aspergillaceae</taxon>
        <taxon>Penicillium</taxon>
    </lineage>
</organism>
<proteinExistence type="predicted"/>